<evidence type="ECO:0000256" key="1">
    <source>
        <dbReference type="SAM" id="MobiDB-lite"/>
    </source>
</evidence>
<proteinExistence type="predicted"/>
<gene>
    <name evidence="2" type="ORF">PR048_023141</name>
</gene>
<organism evidence="2 3">
    <name type="scientific">Dryococelus australis</name>
    <dbReference type="NCBI Taxonomy" id="614101"/>
    <lineage>
        <taxon>Eukaryota</taxon>
        <taxon>Metazoa</taxon>
        <taxon>Ecdysozoa</taxon>
        <taxon>Arthropoda</taxon>
        <taxon>Hexapoda</taxon>
        <taxon>Insecta</taxon>
        <taxon>Pterygota</taxon>
        <taxon>Neoptera</taxon>
        <taxon>Polyneoptera</taxon>
        <taxon>Phasmatodea</taxon>
        <taxon>Verophasmatodea</taxon>
        <taxon>Anareolatae</taxon>
        <taxon>Phasmatidae</taxon>
        <taxon>Eurycanthinae</taxon>
        <taxon>Dryococelus</taxon>
    </lineage>
</organism>
<dbReference type="Proteomes" id="UP001159363">
    <property type="component" value="Chromosome 8"/>
</dbReference>
<evidence type="ECO:0000313" key="2">
    <source>
        <dbReference type="EMBL" id="KAJ8875246.1"/>
    </source>
</evidence>
<sequence>MYRLKTSITVLGSLPEYFLQCNYSSRRSGATGPLGATVVGRLACSPPIKAAGSLRIFACGNRAGRCRWSAGFLGDLPLTPPLHSSAVPYSPQSPSSALKTSMLAARIFPLHLLKHDEGGGGGDGMLVFKGGGGGTADLQVNPPASGIVRHDSHLRRSGSDPPGIKGEPPGSQTTYAQLQHRGSKLYPRSDLRSTQKTVAPFEFSAALGIETMFISNRRNWRFEISIRDQQPSSTNVVISISHFGTKIDESEIHNHEISLVQRFYIGIKIKLDPDPELGLFDLGSGKMVQPGIRYSLGEGASALAAAPPRKEREPARTSHSWQHWPPETTRSREGGTSFVTCATARGRAPADLNRAAPRLRSDLSYSTAPPRREYRFAAARRGQEQSFHELSSRAASCALVTYTEDEAGWFQFPVYEGGRLVAVCRSPAENDFIKKPSNVSGSMLGTCAEDEQVSSKTRAVASPETHGEWVRPQQGNGTNMPTYDTCDGKNVAAREDASIRAALQSFKSTRSTNEMTQRKPSKPALRAAAARKCGNHRCPCLGKRKKSNHDHFQGDCSKLQPDSLLTRHDEIQGLGKREIPEKTRRPAASSGTIPSCENLGVARPGIEPAVSLLASHQGDPGSIPGRVTPDFCMWESCRTMPLVGGFSFRRCSILTSIALIGSRDFEVHGGNTARLACRSDKALEAHVRVARIAPRLLNLGRADETRAEQRRNEDEGRKQECHEKTPQHDSKTLAKHLIG</sequence>
<reference evidence="2 3" key="1">
    <citation type="submission" date="2023-02" db="EMBL/GenBank/DDBJ databases">
        <title>LHISI_Scaffold_Assembly.</title>
        <authorList>
            <person name="Stuart O.P."/>
            <person name="Cleave R."/>
            <person name="Magrath M.J.L."/>
            <person name="Mikheyev A.S."/>
        </authorList>
    </citation>
    <scope>NUCLEOTIDE SEQUENCE [LARGE SCALE GENOMIC DNA]</scope>
    <source>
        <strain evidence="2">Daus_M_001</strain>
        <tissue evidence="2">Leg muscle</tissue>
    </source>
</reference>
<name>A0ABQ9GT85_9NEOP</name>
<feature type="region of interest" description="Disordered" evidence="1">
    <location>
        <begin position="303"/>
        <end position="335"/>
    </location>
</feature>
<feature type="region of interest" description="Disordered" evidence="1">
    <location>
        <begin position="703"/>
        <end position="739"/>
    </location>
</feature>
<dbReference type="EMBL" id="JARBHB010000009">
    <property type="protein sequence ID" value="KAJ8875246.1"/>
    <property type="molecule type" value="Genomic_DNA"/>
</dbReference>
<feature type="region of interest" description="Disordered" evidence="1">
    <location>
        <begin position="139"/>
        <end position="183"/>
    </location>
</feature>
<accession>A0ABQ9GT85</accession>
<feature type="compositionally biased region" description="Basic and acidic residues" evidence="1">
    <location>
        <begin position="703"/>
        <end position="732"/>
    </location>
</feature>
<feature type="region of interest" description="Disordered" evidence="1">
    <location>
        <begin position="459"/>
        <end position="479"/>
    </location>
</feature>
<keyword evidence="3" id="KW-1185">Reference proteome</keyword>
<comment type="caution">
    <text evidence="2">The sequence shown here is derived from an EMBL/GenBank/DDBJ whole genome shotgun (WGS) entry which is preliminary data.</text>
</comment>
<protein>
    <submittedName>
        <fullName evidence="2">Uncharacterized protein</fullName>
    </submittedName>
</protein>
<evidence type="ECO:0000313" key="3">
    <source>
        <dbReference type="Proteomes" id="UP001159363"/>
    </source>
</evidence>